<accession>A0A926DMY0</accession>
<dbReference type="EMBL" id="JACRSU010000002">
    <property type="protein sequence ID" value="MBC8540639.1"/>
    <property type="molecule type" value="Genomic_DNA"/>
</dbReference>
<evidence type="ECO:0000313" key="2">
    <source>
        <dbReference type="Proteomes" id="UP000611762"/>
    </source>
</evidence>
<organism evidence="1 2">
    <name type="scientific">Congzhengia minquanensis</name>
    <dbReference type="NCBI Taxonomy" id="2763657"/>
    <lineage>
        <taxon>Bacteria</taxon>
        <taxon>Bacillati</taxon>
        <taxon>Bacillota</taxon>
        <taxon>Clostridia</taxon>
        <taxon>Eubacteriales</taxon>
        <taxon>Oscillospiraceae</taxon>
        <taxon>Congzhengia</taxon>
    </lineage>
</organism>
<reference evidence="1" key="1">
    <citation type="submission" date="2020-08" db="EMBL/GenBank/DDBJ databases">
        <title>Genome public.</title>
        <authorList>
            <person name="Liu C."/>
            <person name="Sun Q."/>
        </authorList>
    </citation>
    <scope>NUCLEOTIDE SEQUENCE</scope>
    <source>
        <strain evidence="1">H8</strain>
    </source>
</reference>
<evidence type="ECO:0000313" key="1">
    <source>
        <dbReference type="EMBL" id="MBC8540639.1"/>
    </source>
</evidence>
<keyword evidence="2" id="KW-1185">Reference proteome</keyword>
<protein>
    <submittedName>
        <fullName evidence="1">Uncharacterized protein</fullName>
    </submittedName>
</protein>
<sequence length="68" mass="7911">MNMSERDLKNMRSLDEAAEKAGGFVSFLDEKDIRYDIRKINKYCKDKGIEPVDLTIRELNSFIIKSPN</sequence>
<dbReference type="Proteomes" id="UP000611762">
    <property type="component" value="Unassembled WGS sequence"/>
</dbReference>
<dbReference type="AlphaFoldDB" id="A0A926DMY0"/>
<comment type="caution">
    <text evidence="1">The sequence shown here is derived from an EMBL/GenBank/DDBJ whole genome shotgun (WGS) entry which is preliminary data.</text>
</comment>
<dbReference type="RefSeq" id="WP_249311799.1">
    <property type="nucleotide sequence ID" value="NZ_JACRSU010000002.1"/>
</dbReference>
<name>A0A926DMY0_9FIRM</name>
<proteinExistence type="predicted"/>
<gene>
    <name evidence="1" type="ORF">H8698_06580</name>
</gene>